<evidence type="ECO:0000259" key="2">
    <source>
        <dbReference type="Pfam" id="PF02481"/>
    </source>
</evidence>
<keyword evidence="4" id="KW-1185">Reference proteome</keyword>
<reference evidence="3" key="1">
    <citation type="journal article" date="2014" name="Int. J. Syst. Evol. Microbiol.">
        <title>Complete genome sequence of Corynebacterium casei LMG S-19264T (=DSM 44701T), isolated from a smear-ripened cheese.</title>
        <authorList>
            <consortium name="US DOE Joint Genome Institute (JGI-PGF)"/>
            <person name="Walter F."/>
            <person name="Albersmeier A."/>
            <person name="Kalinowski J."/>
            <person name="Ruckert C."/>
        </authorList>
    </citation>
    <scope>NUCLEOTIDE SEQUENCE</scope>
    <source>
        <strain evidence="3">JCM 15325</strain>
    </source>
</reference>
<dbReference type="Gene3D" id="3.40.50.450">
    <property type="match status" value="1"/>
</dbReference>
<dbReference type="PANTHER" id="PTHR43022:SF1">
    <property type="entry name" value="PROTEIN SMF"/>
    <property type="match status" value="1"/>
</dbReference>
<sequence length="289" mass="32619">MDDLTLKLIQLDHCRGLGRKTISAFLKADPKLNRLADYTIKELKEIYQMPSARAELFLRDFHSIDPERTVQQYERRGISSVPFHSPDYPIYLKKIFDPPHLLYTTGKKERLKDLKMLSVIGTRYPSIEANRVMDYLLAPLIESGWTIVSGLALGIDGLAHKLALKGRTIAVLGSGLYFPYPMQNRALFSELAKTQLVISEYPPPARPERWRFPERNRVISGMSLGTLVIEAKERSGSLITADQALEQGREVFAVPGSILNENCKGTHRLIQQGAKLVTQCSDILEELLV</sequence>
<dbReference type="Pfam" id="PF02481">
    <property type="entry name" value="DNA_processg_A"/>
    <property type="match status" value="1"/>
</dbReference>
<dbReference type="SUPFAM" id="SSF102405">
    <property type="entry name" value="MCP/YpsA-like"/>
    <property type="match status" value="1"/>
</dbReference>
<dbReference type="Proteomes" id="UP000654670">
    <property type="component" value="Unassembled WGS sequence"/>
</dbReference>
<proteinExistence type="inferred from homology"/>
<evidence type="ECO:0000313" key="3">
    <source>
        <dbReference type="EMBL" id="GGL44152.1"/>
    </source>
</evidence>
<dbReference type="PANTHER" id="PTHR43022">
    <property type="entry name" value="PROTEIN SMF"/>
    <property type="match status" value="1"/>
</dbReference>
<dbReference type="NCBIfam" id="TIGR00732">
    <property type="entry name" value="dprA"/>
    <property type="match status" value="1"/>
</dbReference>
<evidence type="ECO:0000256" key="1">
    <source>
        <dbReference type="ARBA" id="ARBA00006525"/>
    </source>
</evidence>
<dbReference type="RefSeq" id="WP_188801524.1">
    <property type="nucleotide sequence ID" value="NZ_BMOK01000002.1"/>
</dbReference>
<accession>A0A917VZP2</accession>
<dbReference type="InterPro" id="IPR003488">
    <property type="entry name" value="DprA"/>
</dbReference>
<protein>
    <submittedName>
        <fullName evidence="3">DNA processing protein DprA</fullName>
    </submittedName>
</protein>
<feature type="domain" description="Smf/DprA SLOG" evidence="2">
    <location>
        <begin position="82"/>
        <end position="287"/>
    </location>
</feature>
<reference evidence="3" key="2">
    <citation type="submission" date="2020-09" db="EMBL/GenBank/DDBJ databases">
        <authorList>
            <person name="Sun Q."/>
            <person name="Ohkuma M."/>
        </authorList>
    </citation>
    <scope>NUCLEOTIDE SEQUENCE</scope>
    <source>
        <strain evidence="3">JCM 15325</strain>
    </source>
</reference>
<dbReference type="AlphaFoldDB" id="A0A917VZP2"/>
<organism evidence="3 4">
    <name type="scientific">Sporolactobacillus putidus</name>
    <dbReference type="NCBI Taxonomy" id="492735"/>
    <lineage>
        <taxon>Bacteria</taxon>
        <taxon>Bacillati</taxon>
        <taxon>Bacillota</taxon>
        <taxon>Bacilli</taxon>
        <taxon>Bacillales</taxon>
        <taxon>Sporolactobacillaceae</taxon>
        <taxon>Sporolactobacillus</taxon>
    </lineage>
</organism>
<comment type="caution">
    <text evidence="3">The sequence shown here is derived from an EMBL/GenBank/DDBJ whole genome shotgun (WGS) entry which is preliminary data.</text>
</comment>
<dbReference type="EMBL" id="BMOK01000002">
    <property type="protein sequence ID" value="GGL44152.1"/>
    <property type="molecule type" value="Genomic_DNA"/>
</dbReference>
<name>A0A917VZP2_9BACL</name>
<dbReference type="GO" id="GO:0009294">
    <property type="term" value="P:DNA-mediated transformation"/>
    <property type="evidence" value="ECO:0007669"/>
    <property type="project" value="InterPro"/>
</dbReference>
<dbReference type="InterPro" id="IPR057666">
    <property type="entry name" value="DrpA_SLOG"/>
</dbReference>
<gene>
    <name evidence="3" type="ORF">GCM10007968_05220</name>
</gene>
<comment type="similarity">
    <text evidence="1">Belongs to the DprA/Smf family.</text>
</comment>
<evidence type="ECO:0000313" key="4">
    <source>
        <dbReference type="Proteomes" id="UP000654670"/>
    </source>
</evidence>